<name>A0ABR3FG67_9AGAR</name>
<protein>
    <recommendedName>
        <fullName evidence="4">Serine-threonine/tyrosine-protein kinase catalytic domain-containing protein</fullName>
    </recommendedName>
</protein>
<comment type="caution">
    <text evidence="2">The sequence shown here is derived from an EMBL/GenBank/DDBJ whole genome shotgun (WGS) entry which is preliminary data.</text>
</comment>
<proteinExistence type="predicted"/>
<feature type="region of interest" description="Disordered" evidence="1">
    <location>
        <begin position="96"/>
        <end position="227"/>
    </location>
</feature>
<reference evidence="2 3" key="1">
    <citation type="submission" date="2024-02" db="EMBL/GenBank/DDBJ databases">
        <title>A draft genome for the cacao thread blight pathogen Marasmius crinis-equi.</title>
        <authorList>
            <person name="Cohen S.P."/>
            <person name="Baruah I.K."/>
            <person name="Amoako-Attah I."/>
            <person name="Bukari Y."/>
            <person name="Meinhardt L.W."/>
            <person name="Bailey B.A."/>
        </authorList>
    </citation>
    <scope>NUCLEOTIDE SEQUENCE [LARGE SCALE GENOMIC DNA]</scope>
    <source>
        <strain evidence="2 3">GH-76</strain>
    </source>
</reference>
<evidence type="ECO:0000256" key="1">
    <source>
        <dbReference type="SAM" id="MobiDB-lite"/>
    </source>
</evidence>
<dbReference type="EMBL" id="JBAHYK010000410">
    <property type="protein sequence ID" value="KAL0574300.1"/>
    <property type="molecule type" value="Genomic_DNA"/>
</dbReference>
<evidence type="ECO:0000313" key="3">
    <source>
        <dbReference type="Proteomes" id="UP001465976"/>
    </source>
</evidence>
<gene>
    <name evidence="2" type="ORF">V5O48_007658</name>
</gene>
<sequence>MFAVVIDGQHPTRPGSPSALVDVVWAMMVSCWNAEPSARPNMVDVLARVREFRSDGSPGPADEKKLLPIPSHQAKRYKGTQANLAVSPDRTLTMVAVKPPKSEGAPSRPPVPRDLRLTPSPEPQATLGMPTPGGPSDNPYYVVPPSSYISELPSRYAAGSEPRSSRKRDYSPDNYSPSPPPSKMSKILSLQRPRSVPPADSEEEYEELVGELEPDPRYATPGPDDAPEEIQERISDVVDRLMQLDEQWTTFFAWKNQHHVPGQLKVYEFIKKMADRYVGHRVPFRSVRHHRFEMRHILRALLLNKDPKIGDNCHETLHLLSLYGPEGTRLQDPRIVKEMDNKEQPKNGAKPIKRFLRLLREIDGEWKKARNNSA</sequence>
<feature type="compositionally biased region" description="Acidic residues" evidence="1">
    <location>
        <begin position="200"/>
        <end position="213"/>
    </location>
</feature>
<evidence type="ECO:0000313" key="2">
    <source>
        <dbReference type="EMBL" id="KAL0574300.1"/>
    </source>
</evidence>
<keyword evidence="3" id="KW-1185">Reference proteome</keyword>
<dbReference type="Proteomes" id="UP001465976">
    <property type="component" value="Unassembled WGS sequence"/>
</dbReference>
<organism evidence="2 3">
    <name type="scientific">Marasmius crinis-equi</name>
    <dbReference type="NCBI Taxonomy" id="585013"/>
    <lineage>
        <taxon>Eukaryota</taxon>
        <taxon>Fungi</taxon>
        <taxon>Dikarya</taxon>
        <taxon>Basidiomycota</taxon>
        <taxon>Agaricomycotina</taxon>
        <taxon>Agaricomycetes</taxon>
        <taxon>Agaricomycetidae</taxon>
        <taxon>Agaricales</taxon>
        <taxon>Marasmiineae</taxon>
        <taxon>Marasmiaceae</taxon>
        <taxon>Marasmius</taxon>
    </lineage>
</organism>
<evidence type="ECO:0008006" key="4">
    <source>
        <dbReference type="Google" id="ProtNLM"/>
    </source>
</evidence>
<accession>A0ABR3FG67</accession>